<organism evidence="3 4">
    <name type="scientific">Heterostelium pallidum (strain ATCC 26659 / Pp 5 / PN500)</name>
    <name type="common">Cellular slime mold</name>
    <name type="synonym">Polysphondylium pallidum</name>
    <dbReference type="NCBI Taxonomy" id="670386"/>
    <lineage>
        <taxon>Eukaryota</taxon>
        <taxon>Amoebozoa</taxon>
        <taxon>Evosea</taxon>
        <taxon>Eumycetozoa</taxon>
        <taxon>Dictyostelia</taxon>
        <taxon>Acytosteliales</taxon>
        <taxon>Acytosteliaceae</taxon>
        <taxon>Heterostelium</taxon>
    </lineage>
</organism>
<feature type="compositionally biased region" description="Acidic residues" evidence="1">
    <location>
        <begin position="772"/>
        <end position="783"/>
    </location>
</feature>
<feature type="compositionally biased region" description="Low complexity" evidence="1">
    <location>
        <begin position="302"/>
        <end position="315"/>
    </location>
</feature>
<feature type="compositionally biased region" description="Low complexity" evidence="1">
    <location>
        <begin position="553"/>
        <end position="568"/>
    </location>
</feature>
<feature type="compositionally biased region" description="Polar residues" evidence="1">
    <location>
        <begin position="806"/>
        <end position="816"/>
    </location>
</feature>
<protein>
    <recommendedName>
        <fullName evidence="2">Homologous recombination OB-fold protein OB-fold domain-containing protein</fullName>
    </recommendedName>
</protein>
<feature type="compositionally biased region" description="Acidic residues" evidence="1">
    <location>
        <begin position="1"/>
        <end position="12"/>
    </location>
</feature>
<dbReference type="EMBL" id="ADBJ01000038">
    <property type="protein sequence ID" value="EFA78397.1"/>
    <property type="molecule type" value="Genomic_DNA"/>
</dbReference>
<dbReference type="RefSeq" id="XP_020430522.1">
    <property type="nucleotide sequence ID" value="XM_020579847.1"/>
</dbReference>
<feature type="region of interest" description="Disordered" evidence="1">
    <location>
        <begin position="587"/>
        <end position="625"/>
    </location>
</feature>
<gene>
    <name evidence="3" type="ORF">PPL_09048</name>
</gene>
<dbReference type="GeneID" id="31364524"/>
<feature type="compositionally biased region" description="Low complexity" evidence="1">
    <location>
        <begin position="190"/>
        <end position="219"/>
    </location>
</feature>
<dbReference type="PANTHER" id="PTHR14523:SF1">
    <property type="entry name" value="HOMOLOGOUS RECOMBINATION OB-FOLD PROTEIN"/>
    <property type="match status" value="1"/>
</dbReference>
<feature type="compositionally biased region" description="Low complexity" evidence="1">
    <location>
        <begin position="754"/>
        <end position="768"/>
    </location>
</feature>
<name>D3BKG7_HETP5</name>
<feature type="compositionally biased region" description="Polar residues" evidence="1">
    <location>
        <begin position="823"/>
        <end position="835"/>
    </location>
</feature>
<dbReference type="InterPro" id="IPR028045">
    <property type="entry name" value="HROB"/>
</dbReference>
<comment type="caution">
    <text evidence="3">The sequence shown here is derived from an EMBL/GenBank/DDBJ whole genome shotgun (WGS) entry which is preliminary data.</text>
</comment>
<dbReference type="InParanoid" id="D3BKG7"/>
<feature type="compositionally biased region" description="Polar residues" evidence="1">
    <location>
        <begin position="16"/>
        <end position="25"/>
    </location>
</feature>
<feature type="region of interest" description="Disordered" evidence="1">
    <location>
        <begin position="253"/>
        <end position="321"/>
    </location>
</feature>
<evidence type="ECO:0000313" key="4">
    <source>
        <dbReference type="Proteomes" id="UP000001396"/>
    </source>
</evidence>
<evidence type="ECO:0000313" key="3">
    <source>
        <dbReference type="EMBL" id="EFA78397.1"/>
    </source>
</evidence>
<feature type="compositionally biased region" description="Low complexity" evidence="1">
    <location>
        <begin position="26"/>
        <end position="70"/>
    </location>
</feature>
<dbReference type="GO" id="GO:0000725">
    <property type="term" value="P:recombinational repair"/>
    <property type="evidence" value="ECO:0007669"/>
    <property type="project" value="InterPro"/>
</dbReference>
<dbReference type="InterPro" id="IPR058570">
    <property type="entry name" value="HROB_OB"/>
</dbReference>
<dbReference type="PANTHER" id="PTHR14523">
    <property type="entry name" value="UNCHARACTERIZED PROTEIN C17ORF53 HOMOLOG"/>
    <property type="match status" value="1"/>
</dbReference>
<proteinExistence type="predicted"/>
<dbReference type="Proteomes" id="UP000001396">
    <property type="component" value="Unassembled WGS sequence"/>
</dbReference>
<keyword evidence="4" id="KW-1185">Reference proteome</keyword>
<feature type="compositionally biased region" description="Low complexity" evidence="1">
    <location>
        <begin position="785"/>
        <end position="805"/>
    </location>
</feature>
<evidence type="ECO:0000259" key="2">
    <source>
        <dbReference type="Pfam" id="PF15072"/>
    </source>
</evidence>
<feature type="compositionally biased region" description="Pro residues" evidence="1">
    <location>
        <begin position="727"/>
        <end position="737"/>
    </location>
</feature>
<dbReference type="Pfam" id="PF15072">
    <property type="entry name" value="HROB"/>
    <property type="match status" value="1"/>
</dbReference>
<feature type="compositionally biased region" description="Low complexity" evidence="1">
    <location>
        <begin position="258"/>
        <end position="267"/>
    </location>
</feature>
<accession>D3BKG7</accession>
<feature type="region of interest" description="Disordered" evidence="1">
    <location>
        <begin position="527"/>
        <end position="573"/>
    </location>
</feature>
<feature type="domain" description="Homologous recombination OB-fold protein OB-fold" evidence="2">
    <location>
        <begin position="388"/>
        <end position="471"/>
    </location>
</feature>
<sequence length="835" mass="92952">MFDDDEDLDGLDFGDSQSVFNSTATKQSQQQQQPQQQIYIQKSQVTLNNNNNNNSNSSNINNVKSSSNLNLVPPPNSVSKLTPNSKPITTLTKPVSTIASSATIIKPIINNSNNNNNNNNNSISNSQQLQQPLTINKPVAKPLPIQQQQPQQPKKPLFEIPSQTQSSQYTSDLIKKTDIKDLLLNHRNINNQPITTTNTSSSNNNVQNKQQQQQQPVKSITPPKQPQTLYHDNDQAQPHLQTPVKRMKNDLQNPVHIQQQQQQQQQQDISLPITPSRKFPGPAGSLPPLLPGQKIPNHSIKPQQQQPQDNNNNNNSEDGNQKSKTVSVFLKANLQDIFNYDLFPVDYCQGPWVLMLKQRGLPPFGSANDNPLLLKYNIDYVLREGYQKKVPLLVVMIKSLVATESNFETVISDPYGEMKGTIQKKIVLEHYPELSNGWILVLKKTSIFNPTPTSHYVNIVLPNIEYVFSPNDLGIQEANDEFDQLANNSLEPYDPKSIYQAIPIRTPEQIEKELLEKKLAKKLHAESLNPTIQPPPPPKKSAAAKNKPKAKGKQPTTTSSSSSAAADTTTKKPAITKQVTTTTTITTTTKDKSKNSNNIRDEHNDNDEYEMINLTPPQHSPRDIDIPTKKDDSTTKSTMIVQPKQQVQPILSLQSSQGISKPSNPITPLKPLIPLQPKVLPIPISNSQQQHSQSSSQQSVTPKLILKTPTPIIAKTLPKPAIVEPVKPTPPPLPTPPAIKTHQPLRPPSSYFATDNNNNTNNSTNTNRNEIDDLDFDFGDTGDEQPQQQQQNNINNLHNNNNNSNFTLPSKSSIPSFQRKLTPINSLHTTMSNAK</sequence>
<feature type="compositionally biased region" description="Polar residues" evidence="1">
    <location>
        <begin position="77"/>
        <end position="90"/>
    </location>
</feature>
<dbReference type="AlphaFoldDB" id="D3BKG7"/>
<feature type="region of interest" description="Disordered" evidence="1">
    <location>
        <begin position="723"/>
        <end position="835"/>
    </location>
</feature>
<feature type="compositionally biased region" description="Basic and acidic residues" evidence="1">
    <location>
        <begin position="589"/>
        <end position="603"/>
    </location>
</feature>
<feature type="region of interest" description="Disordered" evidence="1">
    <location>
        <begin position="190"/>
        <end position="231"/>
    </location>
</feature>
<evidence type="ECO:0000256" key="1">
    <source>
        <dbReference type="SAM" id="MobiDB-lite"/>
    </source>
</evidence>
<reference evidence="3 4" key="1">
    <citation type="journal article" date="2011" name="Genome Res.">
        <title>Phylogeny-wide analysis of social amoeba genomes highlights ancient origins for complex intercellular communication.</title>
        <authorList>
            <person name="Heidel A.J."/>
            <person name="Lawal H.M."/>
            <person name="Felder M."/>
            <person name="Schilde C."/>
            <person name="Helps N.R."/>
            <person name="Tunggal B."/>
            <person name="Rivero F."/>
            <person name="John U."/>
            <person name="Schleicher M."/>
            <person name="Eichinger L."/>
            <person name="Platzer M."/>
            <person name="Noegel A.A."/>
            <person name="Schaap P."/>
            <person name="Gloeckner G."/>
        </authorList>
    </citation>
    <scope>NUCLEOTIDE SEQUENCE [LARGE SCALE GENOMIC DNA]</scope>
    <source>
        <strain evidence="4">ATCC 26659 / Pp 5 / PN500</strain>
    </source>
</reference>
<dbReference type="STRING" id="670386.D3BKG7"/>
<feature type="region of interest" description="Disordered" evidence="1">
    <location>
        <begin position="1"/>
        <end position="90"/>
    </location>
</feature>